<sequence length="577" mass="62489">MAGIAASSSDGGETTNPIAPSDRLKTLYPAVNEEETPLPRSWSPKDKYNFIGLSQNNLRVHYKGVGKNHKDAASVRATHPIPASCGIYYFEVKVVSKGRDGYMGIGLSTQGVNMNRLPGWDKHSYGYHGDDGHSFCSSGTGQPYGPTFTTGDIIGCCVNLIDNTCFYTKNGIKLGTAFKDLPANVYPTVGLQTPGEVVEANFGLNPFVFDIEDYMKQEWKIKTQITIEKFPVEDRKGEWQGALQKIVSTYLVHHGYCATAESFSRSTGQSFEEELASIKNRQRIQKLVLAGRMGEAIEATQKLYPGLLERRPNLLFMLRCRQFIEMVNGTDSEVRSGSTGMNSPCSLSSSGSSSPLHMKPSPKLSASPPPPHSHSRSPSVESNNTTNSALTNGVCDISANGLKIDAIEVEMDTSESVVSNGVASNGFCSNGTEPSLHDANMDIDPPSSSSGAAKRILCGGTQSAIEKMLVFGRQLHTMSEQLKQEFGTNETNKKALREAFSLLAYQDPWSCPMGHQLDPVQREPVCAALNSAILESHGLSKQPPLELAIAQATECMKLMSRAGIGSCAFASVSQYLQ</sequence>
<dbReference type="OMA" id="TYEQICQ"/>
<dbReference type="InterPro" id="IPR001870">
    <property type="entry name" value="B30.2/SPRY"/>
</dbReference>
<dbReference type="PANTHER" id="PTHR12864">
    <property type="entry name" value="RAN BINDING PROTEIN 9-RELATED"/>
    <property type="match status" value="1"/>
</dbReference>
<dbReference type="AlphaFoldDB" id="R7TQP5"/>
<protein>
    <recommendedName>
        <fullName evidence="8">Ran-binding protein 9</fullName>
    </recommendedName>
</protein>
<dbReference type="EMBL" id="AMQN01011572">
    <property type="status" value="NOT_ANNOTATED_CDS"/>
    <property type="molecule type" value="Genomic_DNA"/>
</dbReference>
<dbReference type="SMART" id="SM00668">
    <property type="entry name" value="CTLH"/>
    <property type="match status" value="1"/>
</dbReference>
<gene>
    <name evidence="5" type="ORF">CAPTEDRAFT_223242</name>
</gene>
<dbReference type="InterPro" id="IPR006594">
    <property type="entry name" value="LisH"/>
</dbReference>
<reference evidence="6" key="3">
    <citation type="submission" date="2015-06" db="UniProtKB">
        <authorList>
            <consortium name="EnsemblMetazoa"/>
        </authorList>
    </citation>
    <scope>IDENTIFICATION</scope>
</reference>
<dbReference type="InterPro" id="IPR035782">
    <property type="entry name" value="SPRY_RanBP9/10"/>
</dbReference>
<dbReference type="InterPro" id="IPR013320">
    <property type="entry name" value="ConA-like_dom_sf"/>
</dbReference>
<dbReference type="InterPro" id="IPR006595">
    <property type="entry name" value="CTLH_C"/>
</dbReference>
<dbReference type="InterPro" id="IPR024964">
    <property type="entry name" value="CTLH/CRA"/>
</dbReference>
<dbReference type="SMART" id="SM00757">
    <property type="entry name" value="CRA"/>
    <property type="match status" value="1"/>
</dbReference>
<dbReference type="OrthoDB" id="25503at2759"/>
<dbReference type="FunCoup" id="R7TQP5">
    <property type="interactions" value="1337"/>
</dbReference>
<feature type="compositionally biased region" description="Low complexity" evidence="2">
    <location>
        <begin position="343"/>
        <end position="366"/>
    </location>
</feature>
<accession>R7TQP5</accession>
<evidence type="ECO:0000256" key="1">
    <source>
        <dbReference type="ARBA" id="ARBA00006535"/>
    </source>
</evidence>
<comment type="similarity">
    <text evidence="1">Belongs to the RANBP9/10 family.</text>
</comment>
<dbReference type="EMBL" id="KB308952">
    <property type="protein sequence ID" value="ELT95989.1"/>
    <property type="molecule type" value="Genomic_DNA"/>
</dbReference>
<proteinExistence type="inferred from homology"/>
<reference evidence="5 7" key="2">
    <citation type="journal article" date="2013" name="Nature">
        <title>Insights into bilaterian evolution from three spiralian genomes.</title>
        <authorList>
            <person name="Simakov O."/>
            <person name="Marletaz F."/>
            <person name="Cho S.J."/>
            <person name="Edsinger-Gonzales E."/>
            <person name="Havlak P."/>
            <person name="Hellsten U."/>
            <person name="Kuo D.H."/>
            <person name="Larsson T."/>
            <person name="Lv J."/>
            <person name="Arendt D."/>
            <person name="Savage R."/>
            <person name="Osoegawa K."/>
            <person name="de Jong P."/>
            <person name="Grimwood J."/>
            <person name="Chapman J.A."/>
            <person name="Shapiro H."/>
            <person name="Aerts A."/>
            <person name="Otillar R.P."/>
            <person name="Terry A.Y."/>
            <person name="Boore J.L."/>
            <person name="Grigoriev I.V."/>
            <person name="Lindberg D.R."/>
            <person name="Seaver E.C."/>
            <person name="Weisblat D.A."/>
            <person name="Putnam N.H."/>
            <person name="Rokhsar D.S."/>
        </authorList>
    </citation>
    <scope>NUCLEOTIDE SEQUENCE</scope>
    <source>
        <strain evidence="5 7">I ESC-2004</strain>
    </source>
</reference>
<evidence type="ECO:0000313" key="6">
    <source>
        <dbReference type="EnsemblMetazoa" id="CapteP223242"/>
    </source>
</evidence>
<feature type="compositionally biased region" description="Polar residues" evidence="2">
    <location>
        <begin position="332"/>
        <end position="342"/>
    </location>
</feature>
<dbReference type="Pfam" id="PF00622">
    <property type="entry name" value="SPRY"/>
    <property type="match status" value="1"/>
</dbReference>
<dbReference type="SMART" id="SM00449">
    <property type="entry name" value="SPRY"/>
    <property type="match status" value="1"/>
</dbReference>
<dbReference type="FunFam" id="2.60.120.920:FF:000011">
    <property type="entry name" value="RAN binding protein 10"/>
    <property type="match status" value="1"/>
</dbReference>
<dbReference type="HOGENOM" id="CLU_009129_4_0_1"/>
<dbReference type="EnsemblMetazoa" id="CapteT223242">
    <property type="protein sequence ID" value="CapteP223242"/>
    <property type="gene ID" value="CapteG223242"/>
</dbReference>
<dbReference type="Pfam" id="PF10607">
    <property type="entry name" value="CTLH"/>
    <property type="match status" value="2"/>
</dbReference>
<evidence type="ECO:0000259" key="3">
    <source>
        <dbReference type="PROSITE" id="PS50188"/>
    </source>
</evidence>
<dbReference type="PROSITE" id="PS50188">
    <property type="entry name" value="B302_SPRY"/>
    <property type="match status" value="1"/>
</dbReference>
<keyword evidence="7" id="KW-1185">Reference proteome</keyword>
<dbReference type="InterPro" id="IPR003877">
    <property type="entry name" value="SPRY_dom"/>
</dbReference>
<dbReference type="SMART" id="SM00667">
    <property type="entry name" value="LisH"/>
    <property type="match status" value="1"/>
</dbReference>
<feature type="domain" description="B30.2/SPRY" evidence="3">
    <location>
        <begin position="20"/>
        <end position="207"/>
    </location>
</feature>
<feature type="compositionally biased region" description="Polar residues" evidence="2">
    <location>
        <begin position="380"/>
        <end position="391"/>
    </location>
</feature>
<feature type="compositionally biased region" description="Polar residues" evidence="2">
    <location>
        <begin position="1"/>
        <end position="18"/>
    </location>
</feature>
<dbReference type="InterPro" id="IPR043136">
    <property type="entry name" value="B30.2/SPRY_sf"/>
</dbReference>
<evidence type="ECO:0000313" key="5">
    <source>
        <dbReference type="EMBL" id="ELT95989.1"/>
    </source>
</evidence>
<evidence type="ECO:0000259" key="4">
    <source>
        <dbReference type="PROSITE" id="PS50897"/>
    </source>
</evidence>
<dbReference type="STRING" id="283909.R7TQP5"/>
<evidence type="ECO:0008006" key="8">
    <source>
        <dbReference type="Google" id="ProtNLM"/>
    </source>
</evidence>
<dbReference type="SUPFAM" id="SSF49899">
    <property type="entry name" value="Concanavalin A-like lectins/glucanases"/>
    <property type="match status" value="1"/>
</dbReference>
<evidence type="ECO:0000256" key="2">
    <source>
        <dbReference type="SAM" id="MobiDB-lite"/>
    </source>
</evidence>
<feature type="region of interest" description="Disordered" evidence="2">
    <location>
        <begin position="1"/>
        <end position="24"/>
    </location>
</feature>
<dbReference type="PROSITE" id="PS50897">
    <property type="entry name" value="CTLH"/>
    <property type="match status" value="1"/>
</dbReference>
<name>R7TQP5_CAPTE</name>
<feature type="region of interest" description="Disordered" evidence="2">
    <location>
        <begin position="332"/>
        <end position="392"/>
    </location>
</feature>
<reference evidence="7" key="1">
    <citation type="submission" date="2012-12" db="EMBL/GenBank/DDBJ databases">
        <authorList>
            <person name="Hellsten U."/>
            <person name="Grimwood J."/>
            <person name="Chapman J.A."/>
            <person name="Shapiro H."/>
            <person name="Aerts A."/>
            <person name="Otillar R.P."/>
            <person name="Terry A.Y."/>
            <person name="Boore J.L."/>
            <person name="Simakov O."/>
            <person name="Marletaz F."/>
            <person name="Cho S.-J."/>
            <person name="Edsinger-Gonzales E."/>
            <person name="Havlak P."/>
            <person name="Kuo D.-H."/>
            <person name="Larsson T."/>
            <person name="Lv J."/>
            <person name="Arendt D."/>
            <person name="Savage R."/>
            <person name="Osoegawa K."/>
            <person name="de Jong P."/>
            <person name="Lindberg D.R."/>
            <person name="Seaver E.C."/>
            <person name="Weisblat D.A."/>
            <person name="Putnam N.H."/>
            <person name="Grigoriev I.V."/>
            <person name="Rokhsar D.S."/>
        </authorList>
    </citation>
    <scope>NUCLEOTIDE SEQUENCE</scope>
    <source>
        <strain evidence="7">I ESC-2004</strain>
    </source>
</reference>
<evidence type="ECO:0000313" key="7">
    <source>
        <dbReference type="Proteomes" id="UP000014760"/>
    </source>
</evidence>
<dbReference type="CDD" id="cd12909">
    <property type="entry name" value="SPRY_RanBP9_10"/>
    <property type="match status" value="1"/>
</dbReference>
<dbReference type="InterPro" id="IPR050618">
    <property type="entry name" value="Ubq-SigPath_Reg"/>
</dbReference>
<organism evidence="5">
    <name type="scientific">Capitella teleta</name>
    <name type="common">Polychaete worm</name>
    <dbReference type="NCBI Taxonomy" id="283909"/>
    <lineage>
        <taxon>Eukaryota</taxon>
        <taxon>Metazoa</taxon>
        <taxon>Spiralia</taxon>
        <taxon>Lophotrochozoa</taxon>
        <taxon>Annelida</taxon>
        <taxon>Polychaeta</taxon>
        <taxon>Sedentaria</taxon>
        <taxon>Scolecida</taxon>
        <taxon>Capitellidae</taxon>
        <taxon>Capitella</taxon>
    </lineage>
</organism>
<dbReference type="InterPro" id="IPR013144">
    <property type="entry name" value="CRA_dom"/>
</dbReference>
<feature type="domain" description="CTLH" evidence="4">
    <location>
        <begin position="277"/>
        <end position="334"/>
    </location>
</feature>
<dbReference type="Gene3D" id="2.60.120.920">
    <property type="match status" value="1"/>
</dbReference>
<dbReference type="PROSITE" id="PS50896">
    <property type="entry name" value="LISH"/>
    <property type="match status" value="1"/>
</dbReference>
<dbReference type="Proteomes" id="UP000014760">
    <property type="component" value="Unassembled WGS sequence"/>
</dbReference>